<dbReference type="InterPro" id="IPR009200">
    <property type="entry name" value="DUF1269_membrane"/>
</dbReference>
<name>A0ABS4TJK3_9PSEU</name>
<comment type="caution">
    <text evidence="1">The sequence shown here is derived from an EMBL/GenBank/DDBJ whole genome shotgun (WGS) entry which is preliminary data.</text>
</comment>
<evidence type="ECO:0000313" key="1">
    <source>
        <dbReference type="EMBL" id="MBP2324595.1"/>
    </source>
</evidence>
<organism evidence="1 2">
    <name type="scientific">Kibdelosporangium banguiense</name>
    <dbReference type="NCBI Taxonomy" id="1365924"/>
    <lineage>
        <taxon>Bacteria</taxon>
        <taxon>Bacillati</taxon>
        <taxon>Actinomycetota</taxon>
        <taxon>Actinomycetes</taxon>
        <taxon>Pseudonocardiales</taxon>
        <taxon>Pseudonocardiaceae</taxon>
        <taxon>Kibdelosporangium</taxon>
    </lineage>
</organism>
<dbReference type="Proteomes" id="UP001519332">
    <property type="component" value="Unassembled WGS sequence"/>
</dbReference>
<sequence>MLIGLIFFVPLLGAAVGAGLGVLTGVMTDVGISDDLIRRVRQKVVPGTSALFILSSDAVLDRIRNSFEHDKPELMYTNLSVAEENRLRELFAEEPG</sequence>
<accession>A0ABS4TJK3</accession>
<reference evidence="1 2" key="1">
    <citation type="submission" date="2021-03" db="EMBL/GenBank/DDBJ databases">
        <title>Sequencing the genomes of 1000 actinobacteria strains.</title>
        <authorList>
            <person name="Klenk H.-P."/>
        </authorList>
    </citation>
    <scope>NUCLEOTIDE SEQUENCE [LARGE SCALE GENOMIC DNA]</scope>
    <source>
        <strain evidence="1 2">DSM 46670</strain>
    </source>
</reference>
<keyword evidence="2" id="KW-1185">Reference proteome</keyword>
<evidence type="ECO:0000313" key="2">
    <source>
        <dbReference type="Proteomes" id="UP001519332"/>
    </source>
</evidence>
<dbReference type="Pfam" id="PF06897">
    <property type="entry name" value="DUF1269"/>
    <property type="match status" value="1"/>
</dbReference>
<protein>
    <submittedName>
        <fullName evidence="1">Membrane protein</fullName>
    </submittedName>
</protein>
<gene>
    <name evidence="1" type="ORF">JOF56_004980</name>
</gene>
<dbReference type="EMBL" id="JAGINW010000001">
    <property type="protein sequence ID" value="MBP2324595.1"/>
    <property type="molecule type" value="Genomic_DNA"/>
</dbReference>
<proteinExistence type="predicted"/>